<protein>
    <recommendedName>
        <fullName evidence="3">Endonuclease/exonuclease/phosphatase domain-containing protein</fullName>
    </recommendedName>
</protein>
<evidence type="ECO:0000313" key="1">
    <source>
        <dbReference type="EnsemblPlants" id="TuG1812G0100000696.01.T01.cds290832"/>
    </source>
</evidence>
<accession>A0A8R7JVT0</accession>
<dbReference type="EnsemblPlants" id="TuG1812G0100000696.01.T01">
    <property type="protein sequence ID" value="TuG1812G0100000696.01.T01.cds290832"/>
    <property type="gene ID" value="TuG1812G0100000696.01"/>
</dbReference>
<evidence type="ECO:0008006" key="3">
    <source>
        <dbReference type="Google" id="ProtNLM"/>
    </source>
</evidence>
<reference evidence="1" key="3">
    <citation type="submission" date="2022-06" db="UniProtKB">
        <authorList>
            <consortium name="EnsemblPlants"/>
        </authorList>
    </citation>
    <scope>IDENTIFICATION</scope>
</reference>
<organism evidence="1 2">
    <name type="scientific">Triticum urartu</name>
    <name type="common">Red wild einkorn</name>
    <name type="synonym">Crithodium urartu</name>
    <dbReference type="NCBI Taxonomy" id="4572"/>
    <lineage>
        <taxon>Eukaryota</taxon>
        <taxon>Viridiplantae</taxon>
        <taxon>Streptophyta</taxon>
        <taxon>Embryophyta</taxon>
        <taxon>Tracheophyta</taxon>
        <taxon>Spermatophyta</taxon>
        <taxon>Magnoliopsida</taxon>
        <taxon>Liliopsida</taxon>
        <taxon>Poales</taxon>
        <taxon>Poaceae</taxon>
        <taxon>BOP clade</taxon>
        <taxon>Pooideae</taxon>
        <taxon>Triticodae</taxon>
        <taxon>Triticeae</taxon>
        <taxon>Triticinae</taxon>
        <taxon>Triticum</taxon>
    </lineage>
</organism>
<evidence type="ECO:0000313" key="2">
    <source>
        <dbReference type="Proteomes" id="UP000015106"/>
    </source>
</evidence>
<name>A0A8R7JVT0_TRIUA</name>
<keyword evidence="2" id="KW-1185">Reference proteome</keyword>
<dbReference type="Proteomes" id="UP000015106">
    <property type="component" value="Chromosome 1"/>
</dbReference>
<dbReference type="AlphaFoldDB" id="A0A8R7JVT0"/>
<dbReference type="SUPFAM" id="SSF56219">
    <property type="entry name" value="DNase I-like"/>
    <property type="match status" value="1"/>
</dbReference>
<dbReference type="Gene3D" id="3.60.10.10">
    <property type="entry name" value="Endonuclease/exonuclease/phosphatase"/>
    <property type="match status" value="1"/>
</dbReference>
<dbReference type="InterPro" id="IPR036691">
    <property type="entry name" value="Endo/exonu/phosph_ase_sf"/>
</dbReference>
<reference evidence="1" key="2">
    <citation type="submission" date="2018-03" db="EMBL/GenBank/DDBJ databases">
        <title>The Triticum urartu genome reveals the dynamic nature of wheat genome evolution.</title>
        <authorList>
            <person name="Ling H."/>
            <person name="Ma B."/>
            <person name="Shi X."/>
            <person name="Liu H."/>
            <person name="Dong L."/>
            <person name="Sun H."/>
            <person name="Cao Y."/>
            <person name="Gao Q."/>
            <person name="Zheng S."/>
            <person name="Li Y."/>
            <person name="Yu Y."/>
            <person name="Du H."/>
            <person name="Qi M."/>
            <person name="Li Y."/>
            <person name="Yu H."/>
            <person name="Cui Y."/>
            <person name="Wang N."/>
            <person name="Chen C."/>
            <person name="Wu H."/>
            <person name="Zhao Y."/>
            <person name="Zhang J."/>
            <person name="Li Y."/>
            <person name="Zhou W."/>
            <person name="Zhang B."/>
            <person name="Hu W."/>
            <person name="Eijk M."/>
            <person name="Tang J."/>
            <person name="Witsenboer H."/>
            <person name="Zhao S."/>
            <person name="Li Z."/>
            <person name="Zhang A."/>
            <person name="Wang D."/>
            <person name="Liang C."/>
        </authorList>
    </citation>
    <scope>NUCLEOTIDE SEQUENCE [LARGE SCALE GENOMIC DNA]</scope>
    <source>
        <strain evidence="1">cv. G1812</strain>
    </source>
</reference>
<sequence>MSESMYPIMSWNVRGLNQPAKRAAVYEVVTASKVAILCLQETKINVWTPGIVREIGGAALIECIVLPA</sequence>
<reference evidence="2" key="1">
    <citation type="journal article" date="2013" name="Nature">
        <title>Draft genome of the wheat A-genome progenitor Triticum urartu.</title>
        <authorList>
            <person name="Ling H.Q."/>
            <person name="Zhao S."/>
            <person name="Liu D."/>
            <person name="Wang J."/>
            <person name="Sun H."/>
            <person name="Zhang C."/>
            <person name="Fan H."/>
            <person name="Li D."/>
            <person name="Dong L."/>
            <person name="Tao Y."/>
            <person name="Gao C."/>
            <person name="Wu H."/>
            <person name="Li Y."/>
            <person name="Cui Y."/>
            <person name="Guo X."/>
            <person name="Zheng S."/>
            <person name="Wang B."/>
            <person name="Yu K."/>
            <person name="Liang Q."/>
            <person name="Yang W."/>
            <person name="Lou X."/>
            <person name="Chen J."/>
            <person name="Feng M."/>
            <person name="Jian J."/>
            <person name="Zhang X."/>
            <person name="Luo G."/>
            <person name="Jiang Y."/>
            <person name="Liu J."/>
            <person name="Wang Z."/>
            <person name="Sha Y."/>
            <person name="Zhang B."/>
            <person name="Wu H."/>
            <person name="Tang D."/>
            <person name="Shen Q."/>
            <person name="Xue P."/>
            <person name="Zou S."/>
            <person name="Wang X."/>
            <person name="Liu X."/>
            <person name="Wang F."/>
            <person name="Yang Y."/>
            <person name="An X."/>
            <person name="Dong Z."/>
            <person name="Zhang K."/>
            <person name="Zhang X."/>
            <person name="Luo M.C."/>
            <person name="Dvorak J."/>
            <person name="Tong Y."/>
            <person name="Wang J."/>
            <person name="Yang H."/>
            <person name="Li Z."/>
            <person name="Wang D."/>
            <person name="Zhang A."/>
            <person name="Wang J."/>
        </authorList>
    </citation>
    <scope>NUCLEOTIDE SEQUENCE</scope>
    <source>
        <strain evidence="2">cv. G1812</strain>
    </source>
</reference>
<proteinExistence type="predicted"/>
<dbReference type="Gramene" id="TuG1812G0100000696.01.T01">
    <property type="protein sequence ID" value="TuG1812G0100000696.01.T01.cds290832"/>
    <property type="gene ID" value="TuG1812G0100000696.01"/>
</dbReference>